<evidence type="ECO:0000313" key="3">
    <source>
        <dbReference type="Proteomes" id="UP001054837"/>
    </source>
</evidence>
<gene>
    <name evidence="2" type="ORF">CDAR_598461</name>
</gene>
<dbReference type="Proteomes" id="UP001054837">
    <property type="component" value="Unassembled WGS sequence"/>
</dbReference>
<keyword evidence="3" id="KW-1185">Reference proteome</keyword>
<dbReference type="AlphaFoldDB" id="A0AAV4QLA8"/>
<dbReference type="EMBL" id="BPLQ01004659">
    <property type="protein sequence ID" value="GIY09614.1"/>
    <property type="molecule type" value="Genomic_DNA"/>
</dbReference>
<evidence type="ECO:0000256" key="1">
    <source>
        <dbReference type="SAM" id="MobiDB-lite"/>
    </source>
</evidence>
<name>A0AAV4QLA8_9ARAC</name>
<feature type="compositionally biased region" description="Polar residues" evidence="1">
    <location>
        <begin position="73"/>
        <end position="87"/>
    </location>
</feature>
<sequence length="94" mass="10775">MAEPRLASTPVASPRVVWGRGDRLITRDEWGVFLGRPPRMRIGSLSFPTRSNRTVGRTTSRRYLSPAIKIRSEQGSRMPNEKQQQNVEVIKRNE</sequence>
<protein>
    <submittedName>
        <fullName evidence="2">Uncharacterized protein</fullName>
    </submittedName>
</protein>
<comment type="caution">
    <text evidence="2">The sequence shown here is derived from an EMBL/GenBank/DDBJ whole genome shotgun (WGS) entry which is preliminary data.</text>
</comment>
<feature type="region of interest" description="Disordered" evidence="1">
    <location>
        <begin position="71"/>
        <end position="94"/>
    </location>
</feature>
<proteinExistence type="predicted"/>
<evidence type="ECO:0000313" key="2">
    <source>
        <dbReference type="EMBL" id="GIY09614.1"/>
    </source>
</evidence>
<accession>A0AAV4QLA8</accession>
<organism evidence="2 3">
    <name type="scientific">Caerostris darwini</name>
    <dbReference type="NCBI Taxonomy" id="1538125"/>
    <lineage>
        <taxon>Eukaryota</taxon>
        <taxon>Metazoa</taxon>
        <taxon>Ecdysozoa</taxon>
        <taxon>Arthropoda</taxon>
        <taxon>Chelicerata</taxon>
        <taxon>Arachnida</taxon>
        <taxon>Araneae</taxon>
        <taxon>Araneomorphae</taxon>
        <taxon>Entelegynae</taxon>
        <taxon>Araneoidea</taxon>
        <taxon>Araneidae</taxon>
        <taxon>Caerostris</taxon>
    </lineage>
</organism>
<reference evidence="2 3" key="1">
    <citation type="submission" date="2021-06" db="EMBL/GenBank/DDBJ databases">
        <title>Caerostris darwini draft genome.</title>
        <authorList>
            <person name="Kono N."/>
            <person name="Arakawa K."/>
        </authorList>
    </citation>
    <scope>NUCLEOTIDE SEQUENCE [LARGE SCALE GENOMIC DNA]</scope>
</reference>